<feature type="chain" id="PRO_5041281473" description="Secreted protein" evidence="1">
    <location>
        <begin position="21"/>
        <end position="169"/>
    </location>
</feature>
<comment type="caution">
    <text evidence="2">The sequence shown here is derived from an EMBL/GenBank/DDBJ whole genome shotgun (WGS) entry which is preliminary data.</text>
</comment>
<dbReference type="Proteomes" id="UP001163846">
    <property type="component" value="Unassembled WGS sequence"/>
</dbReference>
<name>A0AA38PC77_9AGAR</name>
<evidence type="ECO:0008006" key="4">
    <source>
        <dbReference type="Google" id="ProtNLM"/>
    </source>
</evidence>
<organism evidence="2 3">
    <name type="scientific">Lentinula raphanica</name>
    <dbReference type="NCBI Taxonomy" id="153919"/>
    <lineage>
        <taxon>Eukaryota</taxon>
        <taxon>Fungi</taxon>
        <taxon>Dikarya</taxon>
        <taxon>Basidiomycota</taxon>
        <taxon>Agaricomycotina</taxon>
        <taxon>Agaricomycetes</taxon>
        <taxon>Agaricomycetidae</taxon>
        <taxon>Agaricales</taxon>
        <taxon>Marasmiineae</taxon>
        <taxon>Omphalotaceae</taxon>
        <taxon>Lentinula</taxon>
    </lineage>
</organism>
<reference evidence="2" key="1">
    <citation type="submission" date="2022-08" db="EMBL/GenBank/DDBJ databases">
        <authorList>
            <consortium name="DOE Joint Genome Institute"/>
            <person name="Min B."/>
            <person name="Riley R."/>
            <person name="Sierra-Patev S."/>
            <person name="Naranjo-Ortiz M."/>
            <person name="Looney B."/>
            <person name="Konkel Z."/>
            <person name="Slot J.C."/>
            <person name="Sakamoto Y."/>
            <person name="Steenwyk J.L."/>
            <person name="Rokas A."/>
            <person name="Carro J."/>
            <person name="Camarero S."/>
            <person name="Ferreira P."/>
            <person name="Molpeceres G."/>
            <person name="Ruiz-Duenas F.J."/>
            <person name="Serrano A."/>
            <person name="Henrissat B."/>
            <person name="Drula E."/>
            <person name="Hughes K.W."/>
            <person name="Mata J.L."/>
            <person name="Ishikawa N.K."/>
            <person name="Vargas-Isla R."/>
            <person name="Ushijima S."/>
            <person name="Smith C.A."/>
            <person name="Ahrendt S."/>
            <person name="Andreopoulos W."/>
            <person name="He G."/>
            <person name="Labutti K."/>
            <person name="Lipzen A."/>
            <person name="Ng V."/>
            <person name="Sandor L."/>
            <person name="Barry K."/>
            <person name="Martinez A.T."/>
            <person name="Xiao Y."/>
            <person name="Gibbons J.G."/>
            <person name="Terashima K."/>
            <person name="Hibbett D.S."/>
            <person name="Grigoriev I.V."/>
        </authorList>
    </citation>
    <scope>NUCLEOTIDE SEQUENCE</scope>
    <source>
        <strain evidence="2">TFB9207</strain>
    </source>
</reference>
<evidence type="ECO:0000313" key="3">
    <source>
        <dbReference type="Proteomes" id="UP001163846"/>
    </source>
</evidence>
<protein>
    <recommendedName>
        <fullName evidence="4">Secreted protein</fullName>
    </recommendedName>
</protein>
<sequence length="169" mass="18968">MFTFFMGLMTTFCNASVATGRKTKNNMSVLGLLFLGSNSRHSGVPYFKKTMLVTAQLHVPAVWFCIQAETSPSGSHNLDDKLECDIGWREMHGNILYHKVPLISWALKASRAWVLTRLELWLTLKNGESQLGHYGQICSLEVCDVEGVIDEDHERTPSINTSFSVENSQ</sequence>
<evidence type="ECO:0000313" key="2">
    <source>
        <dbReference type="EMBL" id="KAJ3840234.1"/>
    </source>
</evidence>
<gene>
    <name evidence="2" type="ORF">F5878DRAFT_640557</name>
</gene>
<evidence type="ECO:0000256" key="1">
    <source>
        <dbReference type="SAM" id="SignalP"/>
    </source>
</evidence>
<dbReference type="AlphaFoldDB" id="A0AA38PC77"/>
<accession>A0AA38PC77</accession>
<feature type="signal peptide" evidence="1">
    <location>
        <begin position="1"/>
        <end position="20"/>
    </location>
</feature>
<keyword evidence="1" id="KW-0732">Signal</keyword>
<keyword evidence="3" id="KW-1185">Reference proteome</keyword>
<dbReference type="EMBL" id="MU806088">
    <property type="protein sequence ID" value="KAJ3840234.1"/>
    <property type="molecule type" value="Genomic_DNA"/>
</dbReference>
<proteinExistence type="predicted"/>